<feature type="chain" id="PRO_5036959869" description="Lipoprotein" evidence="2">
    <location>
        <begin position="28"/>
        <end position="133"/>
    </location>
</feature>
<dbReference type="AlphaFoldDB" id="A0A934M739"/>
<evidence type="ECO:0000313" key="3">
    <source>
        <dbReference type="EMBL" id="MBI6873616.1"/>
    </source>
</evidence>
<evidence type="ECO:0000256" key="2">
    <source>
        <dbReference type="SAM" id="SignalP"/>
    </source>
</evidence>
<comment type="caution">
    <text evidence="3">The sequence shown here is derived from an EMBL/GenBank/DDBJ whole genome shotgun (WGS) entry which is preliminary data.</text>
</comment>
<name>A0A934M739_9CLOT</name>
<evidence type="ECO:0000256" key="1">
    <source>
        <dbReference type="SAM" id="MobiDB-lite"/>
    </source>
</evidence>
<keyword evidence="2" id="KW-0732">Signal</keyword>
<protein>
    <recommendedName>
        <fullName evidence="5">Lipoprotein</fullName>
    </recommendedName>
</protein>
<proteinExistence type="predicted"/>
<feature type="signal peptide" evidence="2">
    <location>
        <begin position="1"/>
        <end position="27"/>
    </location>
</feature>
<evidence type="ECO:0008006" key="5">
    <source>
        <dbReference type="Google" id="ProtNLM"/>
    </source>
</evidence>
<organism evidence="3 4">
    <name type="scientific">Clostridium aciditolerans</name>
    <dbReference type="NCBI Taxonomy" id="339861"/>
    <lineage>
        <taxon>Bacteria</taxon>
        <taxon>Bacillati</taxon>
        <taxon>Bacillota</taxon>
        <taxon>Clostridia</taxon>
        <taxon>Eubacteriales</taxon>
        <taxon>Clostridiaceae</taxon>
        <taxon>Clostridium</taxon>
    </lineage>
</organism>
<dbReference type="PROSITE" id="PS51257">
    <property type="entry name" value="PROKAR_LIPOPROTEIN"/>
    <property type="match status" value="1"/>
</dbReference>
<feature type="compositionally biased region" description="Low complexity" evidence="1">
    <location>
        <begin position="33"/>
        <end position="48"/>
    </location>
</feature>
<keyword evidence="4" id="KW-1185">Reference proteome</keyword>
<gene>
    <name evidence="3" type="ORF">I6U51_12990</name>
</gene>
<dbReference type="Proteomes" id="UP000622687">
    <property type="component" value="Unassembled WGS sequence"/>
</dbReference>
<dbReference type="EMBL" id="JAEEGB010000014">
    <property type="protein sequence ID" value="MBI6873616.1"/>
    <property type="molecule type" value="Genomic_DNA"/>
</dbReference>
<sequence>MKRFTKRLTTVSMVVALLISVSGCSFGNKTSKTNNDTKQSSQNTQNNNGPKLEQDVKRTEQLKKEKEIIDGQVYVQSNMVTATMIIKDNVKESDGKALADKYAKDLKASYKDMKVNVQAVQKGKNIANITLEK</sequence>
<dbReference type="RefSeq" id="WP_211143039.1">
    <property type="nucleotide sequence ID" value="NZ_JAEEGB010000014.1"/>
</dbReference>
<feature type="region of interest" description="Disordered" evidence="1">
    <location>
        <begin position="28"/>
        <end position="55"/>
    </location>
</feature>
<evidence type="ECO:0000313" key="4">
    <source>
        <dbReference type="Proteomes" id="UP000622687"/>
    </source>
</evidence>
<reference evidence="3" key="1">
    <citation type="submission" date="2020-12" db="EMBL/GenBank/DDBJ databases">
        <title>Clostridium thailandense sp. nov., a novel acetogenic bacterium isolated from peat land soil in Thailand.</title>
        <authorList>
            <person name="Chaikitkaew S."/>
            <person name="Birkeland N.K."/>
        </authorList>
    </citation>
    <scope>NUCLEOTIDE SEQUENCE</scope>
    <source>
        <strain evidence="3">DSM 17425</strain>
    </source>
</reference>
<accession>A0A934M739</accession>